<evidence type="ECO:0000259" key="4">
    <source>
        <dbReference type="Pfam" id="PF03016"/>
    </source>
</evidence>
<comment type="caution">
    <text evidence="5">The sequence shown here is derived from an EMBL/GenBank/DDBJ whole genome shotgun (WGS) entry which is preliminary data.</text>
</comment>
<comment type="subcellular location">
    <subcellularLocation>
        <location evidence="1">Golgi apparatus membrane</location>
        <topology evidence="1">Single-pass type II membrane protein</topology>
    </subcellularLocation>
</comment>
<dbReference type="EMBL" id="LGRX02019981">
    <property type="protein sequence ID" value="KAK3257907.1"/>
    <property type="molecule type" value="Genomic_DNA"/>
</dbReference>
<sequence length="380" mass="42486">CLLDAVQYLARHWPMWNETRGARHIFATVRDGGAVDKMGQAVLSELWSKPAGGAEWTRRGLRVEDLHPLSRTRRCVWLQPHGLHVGVGQFHFMGTFVPGLDINWPVGTDPNNQFVRGLAEEQRRRVLQATQPQMPVMLEGDASARAPSGADGNASEAARGLQAEAMRLTGRSTLVYFRGTFEDIWAATPGDPQKGQRRAVPNLRRLVNELHANATGFDIHNHREAGVKFEMEWEAMSRSLFCLCPPARTGGWSDRCWKAILAGCIPVRLQDDYSETFEELLPWNRFSVAVPEDAVPHLPQTLSQIPTSEILKACPRHPSQPLLILTPASRQAPSPSSIRTVPHFPSVPSKPELLERRFFSFFSICSLWLKIGVPFVEGHS</sequence>
<dbReference type="InterPro" id="IPR004263">
    <property type="entry name" value="Exostosin"/>
</dbReference>
<reference evidence="5 6" key="1">
    <citation type="journal article" date="2015" name="Genome Biol. Evol.">
        <title>Comparative Genomics of a Bacterivorous Green Alga Reveals Evolutionary Causalities and Consequences of Phago-Mixotrophic Mode of Nutrition.</title>
        <authorList>
            <person name="Burns J.A."/>
            <person name="Paasch A."/>
            <person name="Narechania A."/>
            <person name="Kim E."/>
        </authorList>
    </citation>
    <scope>NUCLEOTIDE SEQUENCE [LARGE SCALE GENOMIC DNA]</scope>
    <source>
        <strain evidence="5 6">PLY_AMNH</strain>
    </source>
</reference>
<name>A0AAE0FDW2_9CHLO</name>
<evidence type="ECO:0000313" key="6">
    <source>
        <dbReference type="Proteomes" id="UP001190700"/>
    </source>
</evidence>
<dbReference type="GO" id="GO:0016757">
    <property type="term" value="F:glycosyltransferase activity"/>
    <property type="evidence" value="ECO:0007669"/>
    <property type="project" value="InterPro"/>
</dbReference>
<keyword evidence="3" id="KW-0333">Golgi apparatus</keyword>
<keyword evidence="6" id="KW-1185">Reference proteome</keyword>
<dbReference type="InterPro" id="IPR040911">
    <property type="entry name" value="Exostosin_GT47"/>
</dbReference>
<accession>A0AAE0FDW2</accession>
<dbReference type="PANTHER" id="PTHR11062">
    <property type="entry name" value="EXOSTOSIN HEPARAN SULFATE GLYCOSYLTRANSFERASE -RELATED"/>
    <property type="match status" value="1"/>
</dbReference>
<proteinExistence type="inferred from homology"/>
<feature type="non-terminal residue" evidence="5">
    <location>
        <position position="1"/>
    </location>
</feature>
<evidence type="ECO:0000256" key="2">
    <source>
        <dbReference type="ARBA" id="ARBA00010271"/>
    </source>
</evidence>
<organism evidence="5 6">
    <name type="scientific">Cymbomonas tetramitiformis</name>
    <dbReference type="NCBI Taxonomy" id="36881"/>
    <lineage>
        <taxon>Eukaryota</taxon>
        <taxon>Viridiplantae</taxon>
        <taxon>Chlorophyta</taxon>
        <taxon>Pyramimonadophyceae</taxon>
        <taxon>Pyramimonadales</taxon>
        <taxon>Pyramimonadaceae</taxon>
        <taxon>Cymbomonas</taxon>
    </lineage>
</organism>
<dbReference type="Pfam" id="PF03016">
    <property type="entry name" value="Exostosin_GT47"/>
    <property type="match status" value="1"/>
</dbReference>
<dbReference type="GO" id="GO:0000139">
    <property type="term" value="C:Golgi membrane"/>
    <property type="evidence" value="ECO:0007669"/>
    <property type="project" value="UniProtKB-SubCell"/>
</dbReference>
<feature type="domain" description="Exostosin GT47" evidence="4">
    <location>
        <begin position="164"/>
        <end position="304"/>
    </location>
</feature>
<dbReference type="PANTHER" id="PTHR11062:SF281">
    <property type="entry name" value="EXOSTOSIN-LIKE 2"/>
    <property type="match status" value="1"/>
</dbReference>
<gene>
    <name evidence="5" type="ORF">CYMTET_33019</name>
</gene>
<protein>
    <recommendedName>
        <fullName evidence="4">Exostosin GT47 domain-containing protein</fullName>
    </recommendedName>
</protein>
<evidence type="ECO:0000256" key="1">
    <source>
        <dbReference type="ARBA" id="ARBA00004323"/>
    </source>
</evidence>
<evidence type="ECO:0000256" key="3">
    <source>
        <dbReference type="ARBA" id="ARBA00023034"/>
    </source>
</evidence>
<dbReference type="AlphaFoldDB" id="A0AAE0FDW2"/>
<dbReference type="Proteomes" id="UP001190700">
    <property type="component" value="Unassembled WGS sequence"/>
</dbReference>
<evidence type="ECO:0000313" key="5">
    <source>
        <dbReference type="EMBL" id="KAK3257907.1"/>
    </source>
</evidence>
<comment type="similarity">
    <text evidence="2">Belongs to the glycosyltransferase 47 family.</text>
</comment>